<proteinExistence type="predicted"/>
<feature type="compositionally biased region" description="Basic and acidic residues" evidence="1">
    <location>
        <begin position="164"/>
        <end position="175"/>
    </location>
</feature>
<dbReference type="AlphaFoldDB" id="A0A0L0D3J0"/>
<dbReference type="InterPro" id="IPR029063">
    <property type="entry name" value="SAM-dependent_MTases_sf"/>
</dbReference>
<dbReference type="SUPFAM" id="SSF53335">
    <property type="entry name" value="S-adenosyl-L-methionine-dependent methyltransferases"/>
    <property type="match status" value="1"/>
</dbReference>
<dbReference type="GeneID" id="25562940"/>
<feature type="transmembrane region" description="Helical" evidence="2">
    <location>
        <begin position="21"/>
        <end position="41"/>
    </location>
</feature>
<feature type="region of interest" description="Disordered" evidence="1">
    <location>
        <begin position="164"/>
        <end position="217"/>
    </location>
</feature>
<evidence type="ECO:0000313" key="3">
    <source>
        <dbReference type="EMBL" id="KNC46897.1"/>
    </source>
</evidence>
<evidence type="ECO:0000256" key="1">
    <source>
        <dbReference type="SAM" id="MobiDB-lite"/>
    </source>
</evidence>
<reference evidence="3 4" key="1">
    <citation type="submission" date="2010-05" db="EMBL/GenBank/DDBJ databases">
        <title>The Genome Sequence of Thecamonas trahens ATCC 50062.</title>
        <authorList>
            <consortium name="The Broad Institute Genome Sequencing Platform"/>
            <person name="Russ C."/>
            <person name="Cuomo C."/>
            <person name="Shea T."/>
            <person name="Young S.K."/>
            <person name="Zeng Q."/>
            <person name="Koehrsen M."/>
            <person name="Haas B."/>
            <person name="Borodovsky M."/>
            <person name="Guigo R."/>
            <person name="Alvarado L."/>
            <person name="Berlin A."/>
            <person name="Bochicchio J."/>
            <person name="Borenstein D."/>
            <person name="Chapman S."/>
            <person name="Chen Z."/>
            <person name="Freedman E."/>
            <person name="Gellesch M."/>
            <person name="Goldberg J."/>
            <person name="Griggs A."/>
            <person name="Gujja S."/>
            <person name="Heilman E."/>
            <person name="Heiman D."/>
            <person name="Hepburn T."/>
            <person name="Howarth C."/>
            <person name="Jen D."/>
            <person name="Larson L."/>
            <person name="Mehta T."/>
            <person name="Park D."/>
            <person name="Pearson M."/>
            <person name="Roberts A."/>
            <person name="Saif S."/>
            <person name="Shenoy N."/>
            <person name="Sisk P."/>
            <person name="Stolte C."/>
            <person name="Sykes S."/>
            <person name="Thomson T."/>
            <person name="Walk T."/>
            <person name="White J."/>
            <person name="Yandava C."/>
            <person name="Burger G."/>
            <person name="Gray M.W."/>
            <person name="Holland P.W.H."/>
            <person name="King N."/>
            <person name="Lang F.B.F."/>
            <person name="Roger A.J."/>
            <person name="Ruiz-Trillo I."/>
            <person name="Lander E."/>
            <person name="Nusbaum C."/>
        </authorList>
    </citation>
    <scope>NUCLEOTIDE SEQUENCE [LARGE SCALE GENOMIC DNA]</scope>
    <source>
        <strain evidence="3 4">ATCC 50062</strain>
    </source>
</reference>
<keyword evidence="4" id="KW-1185">Reference proteome</keyword>
<evidence type="ECO:0000256" key="2">
    <source>
        <dbReference type="SAM" id="Phobius"/>
    </source>
</evidence>
<sequence>MLPEKRVFSDQSMSGKSNRTYIMGGVVFVLCLIFFMNSSGYDQSFSHSRDEAKHMQPMSFADCRKAKIHRTVGDFQNGGTELLYAEKNLNSKSVVFVVGGGNGDVVHAMTNMYGSNIFVFEGIPKRYEALNARFESVSNVRVLPFYLSDVDEFREVPVEVEDTVDARSAADKDEGSSGSEWGASRDSGVSAMSSGKSWTSSGSETGSGSLLAPPPPPERKMMRVEFKSLPSEVQRNGIHTLSLLHLDCNGCEYDVLDYLTSHKNRVEEIQFAFATEEHTEDALTTYCHLQKELATEFRLRYRYPYVFESWVRK</sequence>
<evidence type="ECO:0008006" key="5">
    <source>
        <dbReference type="Google" id="ProtNLM"/>
    </source>
</evidence>
<accession>A0A0L0D3J0</accession>
<keyword evidence="2" id="KW-0472">Membrane</keyword>
<dbReference type="Gene3D" id="3.40.50.150">
    <property type="entry name" value="Vaccinia Virus protein VP39"/>
    <property type="match status" value="1"/>
</dbReference>
<dbReference type="RefSeq" id="XP_013760170.1">
    <property type="nucleotide sequence ID" value="XM_013904716.1"/>
</dbReference>
<keyword evidence="2" id="KW-0812">Transmembrane</keyword>
<evidence type="ECO:0000313" key="4">
    <source>
        <dbReference type="Proteomes" id="UP000054408"/>
    </source>
</evidence>
<organism evidence="3 4">
    <name type="scientific">Thecamonas trahens ATCC 50062</name>
    <dbReference type="NCBI Taxonomy" id="461836"/>
    <lineage>
        <taxon>Eukaryota</taxon>
        <taxon>Apusozoa</taxon>
        <taxon>Apusomonadida</taxon>
        <taxon>Apusomonadidae</taxon>
        <taxon>Thecamonas</taxon>
    </lineage>
</organism>
<protein>
    <recommendedName>
        <fullName evidence="5">Methyltransferase FkbM domain-containing protein</fullName>
    </recommendedName>
</protein>
<gene>
    <name evidence="3" type="ORF">AMSG_03328</name>
</gene>
<feature type="compositionally biased region" description="Low complexity" evidence="1">
    <location>
        <begin position="190"/>
        <end position="209"/>
    </location>
</feature>
<keyword evidence="2" id="KW-1133">Transmembrane helix</keyword>
<dbReference type="OrthoDB" id="40902at2759"/>
<dbReference type="EMBL" id="GL349444">
    <property type="protein sequence ID" value="KNC46897.1"/>
    <property type="molecule type" value="Genomic_DNA"/>
</dbReference>
<dbReference type="InterPro" id="IPR006342">
    <property type="entry name" value="FkbM_mtfrase"/>
</dbReference>
<dbReference type="Proteomes" id="UP000054408">
    <property type="component" value="Unassembled WGS sequence"/>
</dbReference>
<dbReference type="NCBIfam" id="TIGR01444">
    <property type="entry name" value="fkbM_fam"/>
    <property type="match status" value="1"/>
</dbReference>
<name>A0A0L0D3J0_THETB</name>